<organism evidence="8">
    <name type="scientific">Betatorquevirus homini1</name>
    <dbReference type="NCBI Taxonomy" id="3048395"/>
    <lineage>
        <taxon>Viruses</taxon>
        <taxon>Monodnaviria</taxon>
        <taxon>Shotokuvirae</taxon>
        <taxon>Commensaviricota</taxon>
        <taxon>Cardeaviricetes</taxon>
        <taxon>Sanitavirales</taxon>
        <taxon>Anelloviridae</taxon>
        <taxon>Betatorquevirus</taxon>
    </lineage>
</organism>
<evidence type="ECO:0000256" key="1">
    <source>
        <dbReference type="ARBA" id="ARBA00004328"/>
    </source>
</evidence>
<keyword evidence="3 6" id="KW-1140">T=1 icosahedral capsid protein</keyword>
<comment type="subcellular location">
    <subcellularLocation>
        <location evidence="1 6">Virion</location>
    </subcellularLocation>
</comment>
<keyword evidence="5 6" id="KW-0946">Virion</keyword>
<dbReference type="Pfam" id="PF02956">
    <property type="entry name" value="TT_ORF1"/>
    <property type="match status" value="1"/>
</dbReference>
<evidence type="ECO:0000256" key="7">
    <source>
        <dbReference type="SAM" id="MobiDB-lite"/>
    </source>
</evidence>
<dbReference type="GO" id="GO:0039615">
    <property type="term" value="C:T=1 icosahedral viral capsid"/>
    <property type="evidence" value="ECO:0007669"/>
    <property type="project" value="UniProtKB-UniRule"/>
</dbReference>
<evidence type="ECO:0000256" key="5">
    <source>
        <dbReference type="ARBA" id="ARBA00022844"/>
    </source>
</evidence>
<comment type="similarity">
    <text evidence="2 6">Belongs to the anelloviridae capsid protein family.</text>
</comment>
<evidence type="ECO:0000256" key="4">
    <source>
        <dbReference type="ARBA" id="ARBA00022561"/>
    </source>
</evidence>
<evidence type="ECO:0000256" key="6">
    <source>
        <dbReference type="RuleBase" id="RU361230"/>
    </source>
</evidence>
<comment type="function">
    <text evidence="6">Self-assembles to form an icosahedral capsid.</text>
</comment>
<name>A0AAU8H5R6_9VIRU</name>
<reference evidence="8" key="1">
    <citation type="submission" date="2024-05" db="EMBL/GenBank/DDBJ databases">
        <authorList>
            <person name="Laubscher F."/>
            <person name="Chudzinski V."/>
            <person name="Cordey S."/>
            <person name="Hosszu-Fellous K."/>
            <person name="Kaiser L."/>
        </authorList>
    </citation>
    <scope>NUCLEOTIDE SEQUENCE</scope>
    <source>
        <strain evidence="8">GE-0900-24-321</strain>
    </source>
</reference>
<evidence type="ECO:0000256" key="3">
    <source>
        <dbReference type="ARBA" id="ARBA00022431"/>
    </source>
</evidence>
<dbReference type="EMBL" id="PP816658">
    <property type="protein sequence ID" value="XCH55904.1"/>
    <property type="molecule type" value="Genomic_DNA"/>
</dbReference>
<feature type="compositionally biased region" description="Basic and acidic residues" evidence="7">
    <location>
        <begin position="589"/>
        <end position="600"/>
    </location>
</feature>
<keyword evidence="4 6" id="KW-0167">Capsid protein</keyword>
<dbReference type="InterPro" id="IPR004219">
    <property type="entry name" value="TTvirus_Unk"/>
</dbReference>
<feature type="region of interest" description="Disordered" evidence="7">
    <location>
        <begin position="582"/>
        <end position="616"/>
    </location>
</feature>
<protein>
    <recommendedName>
        <fullName evidence="6">Capsid protein</fullName>
    </recommendedName>
</protein>
<evidence type="ECO:0000313" key="8">
    <source>
        <dbReference type="EMBL" id="XCH55904.1"/>
    </source>
</evidence>
<accession>A0AAU8H5R6</accession>
<proteinExistence type="inferred from homology"/>
<evidence type="ECO:0000256" key="2">
    <source>
        <dbReference type="ARBA" id="ARBA00006131"/>
    </source>
</evidence>
<sequence length="647" mass="77398">MPAFHFYRRRPWQRWWRRRRRFRTRRFRNPVFRRFRRRNWVRRRRYKKTIFKRKAKKVTVKQWQPLNIRKCRIKGNLCLFSCGRLRANQNYTLFSESYVPIEESGGGGWSIMQLTLRALYDEYQKYRNWWTKSNQGLPLVKFINLKLKFYRSTQTDYLVQIKRCPPFEVTRDIYFNTQPSRMLMNHKTIIVPRLDRPYSKRPYIKRTVFPPSLFQSNWYFQQDILNTPLVVLYTSSCSLDQMYGPSDQLSYNITLKCLNTDFFQNPAWKQQSETGYTPKVSGTITQKLFTTGNGREPQSWQELIPLFNTQTYTLGKPIQNTNSFTNKEYWGNPFAAKYIHDDVRYYYGPIPTNITQKPNVTLLHELYFYARYNPMKDNGQGNKVYMKSTSLSQGSFLTLPKEDIIASELPLWIIMWAWESWLNKAKPIQHIQDDYQMVIQTQFFYPKRQAYVILDRYFANTSGEDLTETDKANWHPKTEFQEESIAYIANTGPATPKFNNYKSIEAHCGYNFLLKWGGCPAPMEIIEDPAKQEKFPFPNNIQQTSEIQDPATQKQHYLYYWDQRADELTGPATKRLKQDFAFDPSFTEHGPKELPNKIETQEEEDQTPLPQDKEETSILIQQLRHNQRQLRNRIRHLLKNPKLFPIK</sequence>